<keyword evidence="1" id="KW-0378">Hydrolase</keyword>
<dbReference type="Proteomes" id="UP000645462">
    <property type="component" value="Unassembled WGS sequence"/>
</dbReference>
<dbReference type="Pfam" id="PF07228">
    <property type="entry name" value="SpoIIE"/>
    <property type="match status" value="1"/>
</dbReference>
<accession>A0ABQ1KF67</accession>
<sequence length="423" mass="45923">MVMFENAKFAFPDVQDAHLRRVLVVDDSRAQRRILTLMLRRWGFDVVEAEDAECGLVLCDIFQPDFIISDWMMPGLSGPEFCAAFRATQRAAYGYFILLTSKSEKAAVAKGLESGADDFLTKPVNGDELRARINAGARILMMEQELRAKNAMIADTLAELQMIHASIDKDLQQARVLQQSLMPVRSAIFGQSRVSLLLRSCGHVGGDLAGMFAIQNGDFGLFSLDVSGHGITSAMMTARVAGYLSSDYPDENLALTRSVTGFAFVPPSELAGRLNARVVGQQGVTEYLTMAYVHVAQDTGLARFVQAGHPPPLLLRKDGGAEFIGSGGLPVGLIENAPFEDHAVQLAPGDRLLLYTDGFTEAVLPDGSMLDEAGLLKLVLSIPADRTGPDFLDALYDGLKNRLDGRTEFDDDISAALLEFGDQ</sequence>
<reference evidence="5" key="1">
    <citation type="journal article" date="2019" name="Int. J. Syst. Evol. Microbiol.">
        <title>The Global Catalogue of Microorganisms (GCM) 10K type strain sequencing project: providing services to taxonomists for standard genome sequencing and annotation.</title>
        <authorList>
            <consortium name="The Broad Institute Genomics Platform"/>
            <consortium name="The Broad Institute Genome Sequencing Center for Infectious Disease"/>
            <person name="Wu L."/>
            <person name="Ma J."/>
        </authorList>
    </citation>
    <scope>NUCLEOTIDE SEQUENCE [LARGE SCALE GENOMIC DNA]</scope>
    <source>
        <strain evidence="5">CGMCC 1.12478</strain>
    </source>
</reference>
<dbReference type="PANTHER" id="PTHR43156:SF2">
    <property type="entry name" value="STAGE II SPORULATION PROTEIN E"/>
    <property type="match status" value="1"/>
</dbReference>
<dbReference type="PROSITE" id="PS50110">
    <property type="entry name" value="RESPONSE_REGULATORY"/>
    <property type="match status" value="1"/>
</dbReference>
<dbReference type="InterPro" id="IPR011006">
    <property type="entry name" value="CheY-like_superfamily"/>
</dbReference>
<dbReference type="SMART" id="SM00331">
    <property type="entry name" value="PP2C_SIG"/>
    <property type="match status" value="1"/>
</dbReference>
<dbReference type="InterPro" id="IPR001789">
    <property type="entry name" value="Sig_transdc_resp-reg_receiver"/>
</dbReference>
<dbReference type="Pfam" id="PF00072">
    <property type="entry name" value="Response_reg"/>
    <property type="match status" value="1"/>
</dbReference>
<comment type="caution">
    <text evidence="4">The sequence shown here is derived from an EMBL/GenBank/DDBJ whole genome shotgun (WGS) entry which is preliminary data.</text>
</comment>
<dbReference type="Gene3D" id="3.40.50.2300">
    <property type="match status" value="1"/>
</dbReference>
<dbReference type="InterPro" id="IPR052016">
    <property type="entry name" value="Bact_Sigma-Reg"/>
</dbReference>
<dbReference type="InterPro" id="IPR036457">
    <property type="entry name" value="PPM-type-like_dom_sf"/>
</dbReference>
<name>A0ABQ1KF67_9RHOB</name>
<feature type="domain" description="Response regulatory" evidence="3">
    <location>
        <begin position="21"/>
        <end position="137"/>
    </location>
</feature>
<feature type="modified residue" description="4-aspartylphosphate" evidence="2">
    <location>
        <position position="70"/>
    </location>
</feature>
<dbReference type="PANTHER" id="PTHR43156">
    <property type="entry name" value="STAGE II SPORULATION PROTEIN E-RELATED"/>
    <property type="match status" value="1"/>
</dbReference>
<dbReference type="Gene3D" id="3.60.40.10">
    <property type="entry name" value="PPM-type phosphatase domain"/>
    <property type="match status" value="1"/>
</dbReference>
<organism evidence="4 5">
    <name type="scientific">Marivita lacus</name>
    <dbReference type="NCBI Taxonomy" id="1323742"/>
    <lineage>
        <taxon>Bacteria</taxon>
        <taxon>Pseudomonadati</taxon>
        <taxon>Pseudomonadota</taxon>
        <taxon>Alphaproteobacteria</taxon>
        <taxon>Rhodobacterales</taxon>
        <taxon>Roseobacteraceae</taxon>
        <taxon>Marivita</taxon>
    </lineage>
</organism>
<gene>
    <name evidence="4" type="ORF">GCM10011363_06380</name>
</gene>
<evidence type="ECO:0000313" key="4">
    <source>
        <dbReference type="EMBL" id="GGB92500.1"/>
    </source>
</evidence>
<evidence type="ECO:0000313" key="5">
    <source>
        <dbReference type="Proteomes" id="UP000645462"/>
    </source>
</evidence>
<dbReference type="InterPro" id="IPR001932">
    <property type="entry name" value="PPM-type_phosphatase-like_dom"/>
</dbReference>
<keyword evidence="5" id="KW-1185">Reference proteome</keyword>
<proteinExistence type="predicted"/>
<dbReference type="SUPFAM" id="SSF52172">
    <property type="entry name" value="CheY-like"/>
    <property type="match status" value="1"/>
</dbReference>
<dbReference type="EMBL" id="BMFC01000001">
    <property type="protein sequence ID" value="GGB92500.1"/>
    <property type="molecule type" value="Genomic_DNA"/>
</dbReference>
<keyword evidence="2" id="KW-0597">Phosphoprotein</keyword>
<evidence type="ECO:0000256" key="2">
    <source>
        <dbReference type="PROSITE-ProRule" id="PRU00169"/>
    </source>
</evidence>
<evidence type="ECO:0000259" key="3">
    <source>
        <dbReference type="PROSITE" id="PS50110"/>
    </source>
</evidence>
<protein>
    <submittedName>
        <fullName evidence="4">Fused response regulator/phosphatase</fullName>
    </submittedName>
</protein>
<evidence type="ECO:0000256" key="1">
    <source>
        <dbReference type="ARBA" id="ARBA00022801"/>
    </source>
</evidence>
<dbReference type="SMART" id="SM00448">
    <property type="entry name" value="REC"/>
    <property type="match status" value="1"/>
</dbReference>